<dbReference type="InterPro" id="IPR007439">
    <property type="entry name" value="Chemotax_Pase_CheZ"/>
</dbReference>
<name>A0A515EM14_9BURK</name>
<dbReference type="InterPro" id="IPR050992">
    <property type="entry name" value="CheZ_family_phosphatases"/>
</dbReference>
<comment type="subunit">
    <text evidence="10">Homodimer.</text>
</comment>
<evidence type="ECO:0000256" key="2">
    <source>
        <dbReference type="ARBA" id="ARBA00005908"/>
    </source>
</evidence>
<keyword evidence="8 10" id="KW-0904">Protein phosphatase</keyword>
<keyword evidence="7 10" id="KW-0378">Hydrolase</keyword>
<dbReference type="AlphaFoldDB" id="A0A515EM14"/>
<dbReference type="KEGG" id="rhg:EXZ61_05715"/>
<reference evidence="13" key="2">
    <citation type="journal article" date="2020" name="Int. J. Syst. Evol. Microbiol.">
        <title>Genomic insights into a novel species Rhodoferax aquaticus sp. nov., isolated from freshwater.</title>
        <authorList>
            <person name="Li T."/>
            <person name="Zhuo Y."/>
            <person name="Jin C.Z."/>
            <person name="Wu X."/>
            <person name="Ko S.R."/>
            <person name="Jin F.J."/>
            <person name="Ahn C.Y."/>
            <person name="Oh H.M."/>
            <person name="Lee H.G."/>
            <person name="Jin L."/>
        </authorList>
    </citation>
    <scope>NUCLEOTIDE SEQUENCE [LARGE SCALE GENOMIC DNA]</scope>
    <source>
        <strain evidence="13">Gr-4</strain>
    </source>
</reference>
<evidence type="ECO:0000256" key="6">
    <source>
        <dbReference type="ARBA" id="ARBA00022779"/>
    </source>
</evidence>
<dbReference type="PANTHER" id="PTHR43693:SF1">
    <property type="entry name" value="PROTEIN PHOSPHATASE CHEZ"/>
    <property type="match status" value="1"/>
</dbReference>
<evidence type="ECO:0000313" key="13">
    <source>
        <dbReference type="Proteomes" id="UP000317365"/>
    </source>
</evidence>
<keyword evidence="13" id="KW-1185">Reference proteome</keyword>
<keyword evidence="5 10" id="KW-0145">Chemotaxis</keyword>
<evidence type="ECO:0000256" key="3">
    <source>
        <dbReference type="ARBA" id="ARBA00018484"/>
    </source>
</evidence>
<dbReference type="GO" id="GO:0050920">
    <property type="term" value="P:regulation of chemotaxis"/>
    <property type="evidence" value="ECO:0007669"/>
    <property type="project" value="InterPro"/>
</dbReference>
<reference evidence="13" key="1">
    <citation type="submission" date="2019-02" db="EMBL/GenBank/DDBJ databases">
        <title>Complete genome sequence of Rhodoferax sp. Gr-4.</title>
        <authorList>
            <person name="Jin L."/>
        </authorList>
    </citation>
    <scope>NUCLEOTIDE SEQUENCE [LARGE SCALE GENOMIC DNA]</scope>
    <source>
        <strain evidence="13">Gr-4</strain>
    </source>
</reference>
<comment type="similarity">
    <text evidence="2 10">Belongs to the CheZ family.</text>
</comment>
<gene>
    <name evidence="12" type="ORF">EXZ61_05715</name>
</gene>
<evidence type="ECO:0000256" key="10">
    <source>
        <dbReference type="PIRNR" id="PIRNR002884"/>
    </source>
</evidence>
<proteinExistence type="inferred from homology"/>
<dbReference type="GO" id="GO:0006935">
    <property type="term" value="P:chemotaxis"/>
    <property type="evidence" value="ECO:0007669"/>
    <property type="project" value="UniProtKB-KW"/>
</dbReference>
<keyword evidence="6 10" id="KW-0283">Flagellar rotation</keyword>
<evidence type="ECO:0000256" key="8">
    <source>
        <dbReference type="ARBA" id="ARBA00022912"/>
    </source>
</evidence>
<dbReference type="EC" id="3.1.3.-" evidence="10"/>
<dbReference type="EMBL" id="CP036282">
    <property type="protein sequence ID" value="QDL53710.1"/>
    <property type="molecule type" value="Genomic_DNA"/>
</dbReference>
<comment type="function">
    <text evidence="10">Plays an important role in bacterial chemotaxis signal transduction pathway by accelerating the dephosphorylation of phosphorylated CheY (CheY-P).</text>
</comment>
<dbReference type="GO" id="GO:0009288">
    <property type="term" value="C:bacterial-type flagellum"/>
    <property type="evidence" value="ECO:0007669"/>
    <property type="project" value="InterPro"/>
</dbReference>
<evidence type="ECO:0000313" key="12">
    <source>
        <dbReference type="EMBL" id="QDL53710.1"/>
    </source>
</evidence>
<dbReference type="RefSeq" id="WP_142809868.1">
    <property type="nucleotide sequence ID" value="NZ_CP036282.1"/>
</dbReference>
<protein>
    <recommendedName>
        <fullName evidence="3 10">Protein phosphatase CheZ</fullName>
        <ecNumber evidence="10">3.1.3.-</ecNumber>
    </recommendedName>
    <alternativeName>
        <fullName evidence="9 10">Chemotaxis protein CheZ</fullName>
    </alternativeName>
</protein>
<dbReference type="SUPFAM" id="SSF75708">
    <property type="entry name" value="Chemotaxis phosphatase CheZ"/>
    <property type="match status" value="1"/>
</dbReference>
<keyword evidence="4 10" id="KW-0963">Cytoplasm</keyword>
<dbReference type="PANTHER" id="PTHR43693">
    <property type="entry name" value="PROTEIN PHOSPHATASE CHEZ"/>
    <property type="match status" value="1"/>
</dbReference>
<evidence type="ECO:0000256" key="5">
    <source>
        <dbReference type="ARBA" id="ARBA00022500"/>
    </source>
</evidence>
<evidence type="ECO:0000256" key="9">
    <source>
        <dbReference type="ARBA" id="ARBA00029599"/>
    </source>
</evidence>
<dbReference type="GO" id="GO:0097588">
    <property type="term" value="P:archaeal or bacterial-type flagellum-dependent cell motility"/>
    <property type="evidence" value="ECO:0007669"/>
    <property type="project" value="UniProtKB-KW"/>
</dbReference>
<evidence type="ECO:0000256" key="7">
    <source>
        <dbReference type="ARBA" id="ARBA00022801"/>
    </source>
</evidence>
<dbReference type="GO" id="GO:0005737">
    <property type="term" value="C:cytoplasm"/>
    <property type="evidence" value="ECO:0007669"/>
    <property type="project" value="UniProtKB-SubCell"/>
</dbReference>
<feature type="site" description="Enhances dephosphorylation of CheY-P" evidence="11">
    <location>
        <position position="149"/>
    </location>
</feature>
<evidence type="ECO:0000256" key="11">
    <source>
        <dbReference type="PIRSR" id="PIRSR002884-1"/>
    </source>
</evidence>
<organism evidence="12 13">
    <name type="scientific">Rhodoferax aquaticus</name>
    <dbReference type="NCBI Taxonomy" id="2527691"/>
    <lineage>
        <taxon>Bacteria</taxon>
        <taxon>Pseudomonadati</taxon>
        <taxon>Pseudomonadota</taxon>
        <taxon>Betaproteobacteria</taxon>
        <taxon>Burkholderiales</taxon>
        <taxon>Comamonadaceae</taxon>
        <taxon>Rhodoferax</taxon>
    </lineage>
</organism>
<dbReference type="PIRSF" id="PIRSF002884">
    <property type="entry name" value="CheZ"/>
    <property type="match status" value="1"/>
</dbReference>
<dbReference type="Pfam" id="PF04344">
    <property type="entry name" value="CheZ"/>
    <property type="match status" value="1"/>
</dbReference>
<evidence type="ECO:0000256" key="1">
    <source>
        <dbReference type="ARBA" id="ARBA00004496"/>
    </source>
</evidence>
<dbReference type="Gene3D" id="1.10.287.500">
    <property type="entry name" value="Helix hairpin bin"/>
    <property type="match status" value="1"/>
</dbReference>
<dbReference type="Proteomes" id="UP000317365">
    <property type="component" value="Chromosome"/>
</dbReference>
<evidence type="ECO:0000256" key="4">
    <source>
        <dbReference type="ARBA" id="ARBA00022490"/>
    </source>
</evidence>
<accession>A0A515EM14</accession>
<comment type="subcellular location">
    <subcellularLocation>
        <location evidence="1 10">Cytoplasm</location>
    </subcellularLocation>
</comment>
<dbReference type="GO" id="GO:0004721">
    <property type="term" value="F:phosphoprotein phosphatase activity"/>
    <property type="evidence" value="ECO:0007669"/>
    <property type="project" value="UniProtKB-KW"/>
</dbReference>
<sequence>MTDNTSSAAANGVDSTNSLMYEGLGHVVRALHDALTWVGADNALADASNEFPSARERLLHVATMTERAANTVLNKVDEASPLQQNMEASAKALAKQWEGVQTHGLSPEMQALVQQTQAFLSDTQFRTQATSAALSEIMMAQDFQDLTGQLIKKVATLIERTETDLIKLLISGAPEGKIASLKKEEELAGPGAVGSIRMAQNDVDAMLADLGF</sequence>